<gene>
    <name evidence="1" type="ORF">METZ01_LOCUS372568</name>
</gene>
<protein>
    <recommendedName>
        <fullName evidence="2">Mandelate racemase/muconate lactonizing enzyme N-terminal domain-containing protein</fullName>
    </recommendedName>
</protein>
<evidence type="ECO:0008006" key="2">
    <source>
        <dbReference type="Google" id="ProtNLM"/>
    </source>
</evidence>
<dbReference type="EMBL" id="UINC01135518">
    <property type="protein sequence ID" value="SVD19714.1"/>
    <property type="molecule type" value="Genomic_DNA"/>
</dbReference>
<dbReference type="SUPFAM" id="SSF51604">
    <property type="entry name" value="Enolase C-terminal domain-like"/>
    <property type="match status" value="1"/>
</dbReference>
<dbReference type="InterPro" id="IPR036849">
    <property type="entry name" value="Enolase-like_C_sf"/>
</dbReference>
<feature type="non-terminal residue" evidence="1">
    <location>
        <position position="154"/>
    </location>
</feature>
<proteinExistence type="predicted"/>
<dbReference type="SUPFAM" id="SSF54826">
    <property type="entry name" value="Enolase N-terminal domain-like"/>
    <property type="match status" value="1"/>
</dbReference>
<sequence length="154" mass="16656">MALTIRQIEAIPLTMLFRPDLAPHLVRSGLLNFKNQMTLYRVELEGGVIGYGDGMGAAKDASQFVGADAVDGLRAIRHGGLQMALYDAVGKALDLPAHALMGRQVRSRIAVGYWTAEVPPEVLGAHAAEAAGLGYRVYKTKCRPWWDPVAQVEA</sequence>
<name>A0A382TC38_9ZZZZ</name>
<evidence type="ECO:0000313" key="1">
    <source>
        <dbReference type="EMBL" id="SVD19714.1"/>
    </source>
</evidence>
<dbReference type="Gene3D" id="3.30.390.10">
    <property type="entry name" value="Enolase-like, N-terminal domain"/>
    <property type="match status" value="1"/>
</dbReference>
<dbReference type="AlphaFoldDB" id="A0A382TC38"/>
<organism evidence="1">
    <name type="scientific">marine metagenome</name>
    <dbReference type="NCBI Taxonomy" id="408172"/>
    <lineage>
        <taxon>unclassified sequences</taxon>
        <taxon>metagenomes</taxon>
        <taxon>ecological metagenomes</taxon>
    </lineage>
</organism>
<accession>A0A382TC38</accession>
<dbReference type="InterPro" id="IPR029017">
    <property type="entry name" value="Enolase-like_N"/>
</dbReference>
<dbReference type="Gene3D" id="3.20.20.120">
    <property type="entry name" value="Enolase-like C-terminal domain"/>
    <property type="match status" value="1"/>
</dbReference>
<reference evidence="1" key="1">
    <citation type="submission" date="2018-05" db="EMBL/GenBank/DDBJ databases">
        <authorList>
            <person name="Lanie J.A."/>
            <person name="Ng W.-L."/>
            <person name="Kazmierczak K.M."/>
            <person name="Andrzejewski T.M."/>
            <person name="Davidsen T.M."/>
            <person name="Wayne K.J."/>
            <person name="Tettelin H."/>
            <person name="Glass J.I."/>
            <person name="Rusch D."/>
            <person name="Podicherti R."/>
            <person name="Tsui H.-C.T."/>
            <person name="Winkler M.E."/>
        </authorList>
    </citation>
    <scope>NUCLEOTIDE SEQUENCE</scope>
</reference>